<keyword evidence="1 2" id="KW-0175">Coiled coil</keyword>
<feature type="region of interest" description="Disordered" evidence="3">
    <location>
        <begin position="1"/>
        <end position="51"/>
    </location>
</feature>
<keyword evidence="4" id="KW-1185">Reference proteome</keyword>
<feature type="region of interest" description="Disordered" evidence="3">
    <location>
        <begin position="365"/>
        <end position="400"/>
    </location>
</feature>
<evidence type="ECO:0000313" key="5">
    <source>
        <dbReference type="RefSeq" id="XP_022100842.1"/>
    </source>
</evidence>
<dbReference type="PANTHER" id="PTHR21549">
    <property type="entry name" value="MUTATED IN BLADDER CANCER 1"/>
    <property type="match status" value="1"/>
</dbReference>
<organism evidence="4 5">
    <name type="scientific">Acanthaster planci</name>
    <name type="common">Crown-of-thorns starfish</name>
    <dbReference type="NCBI Taxonomy" id="133434"/>
    <lineage>
        <taxon>Eukaryota</taxon>
        <taxon>Metazoa</taxon>
        <taxon>Echinodermata</taxon>
        <taxon>Eleutherozoa</taxon>
        <taxon>Asterozoa</taxon>
        <taxon>Asteroidea</taxon>
        <taxon>Valvatacea</taxon>
        <taxon>Valvatida</taxon>
        <taxon>Acanthasteridae</taxon>
        <taxon>Acanthaster</taxon>
    </lineage>
</organism>
<dbReference type="PANTHER" id="PTHR21549:SF0">
    <property type="entry name" value="COILED-COIL DOMAIN-CONTAINING PROTEIN 112"/>
    <property type="match status" value="1"/>
</dbReference>
<evidence type="ECO:0000313" key="4">
    <source>
        <dbReference type="Proteomes" id="UP000694845"/>
    </source>
</evidence>
<feature type="compositionally biased region" description="Gly residues" evidence="3">
    <location>
        <begin position="31"/>
        <end position="44"/>
    </location>
</feature>
<sequence>MASKGEAELEGAKARRDSGRRKKAKEDGDGIRGGGAENKTGGRGSWAWKTKTENAKKVEALREIEQLEQKINNLDREKGIHLYNKRSDFRKLFCSLEEQELKLNSDRKTEKLKLQQQLKKIRGSVTKFQRELRNVKPTPEFVEKLKEMMEMIESVLNDFKEQQKQIYEDLMREEQMLNQEVTALEKRLESWAQAPPITIETKTSKPKPVSSARNVMADLPPEVSAFERFLLQTGGHRGGWDEYDHGTFLRIRNKFKGRATFLDEAATSIPGRNITEVRQHENWYQEYMSMIEKKKDAIQKWKIIKEAQKDEFLTQVALDDDEKKQEEQRKAQLRAHRLEDERREQAEKLNAWKVQKELMKAKEEEKQMEVEMRKAKEHEKQRQRQVRNSRVRLVLPCPGG</sequence>
<dbReference type="InterPro" id="IPR039902">
    <property type="entry name" value="CCDC148/CCDC112"/>
</dbReference>
<protein>
    <submittedName>
        <fullName evidence="5">Coiled-coil domain-containing protein 112-like</fullName>
    </submittedName>
</protein>
<dbReference type="KEGG" id="aplc:110984715"/>
<accession>A0A8B7Z798</accession>
<dbReference type="GeneID" id="110984715"/>
<feature type="compositionally biased region" description="Basic and acidic residues" evidence="3">
    <location>
        <begin position="365"/>
        <end position="382"/>
    </location>
</feature>
<dbReference type="RefSeq" id="XP_022100842.1">
    <property type="nucleotide sequence ID" value="XM_022245150.1"/>
</dbReference>
<gene>
    <name evidence="5" type="primary">LOC110984715</name>
</gene>
<feature type="compositionally biased region" description="Basic and acidic residues" evidence="3">
    <location>
        <begin position="1"/>
        <end position="17"/>
    </location>
</feature>
<evidence type="ECO:0000256" key="2">
    <source>
        <dbReference type="SAM" id="Coils"/>
    </source>
</evidence>
<evidence type="ECO:0000256" key="1">
    <source>
        <dbReference type="ARBA" id="ARBA00023054"/>
    </source>
</evidence>
<proteinExistence type="predicted"/>
<evidence type="ECO:0000256" key="3">
    <source>
        <dbReference type="SAM" id="MobiDB-lite"/>
    </source>
</evidence>
<dbReference type="CTD" id="153733"/>
<feature type="coiled-coil region" evidence="2">
    <location>
        <begin position="142"/>
        <end position="194"/>
    </location>
</feature>
<dbReference type="Proteomes" id="UP000694845">
    <property type="component" value="Unplaced"/>
</dbReference>
<dbReference type="OMA" id="HRAVPAW"/>
<name>A0A8B7Z798_ACAPL</name>
<dbReference type="AlphaFoldDB" id="A0A8B7Z798"/>
<reference evidence="5" key="1">
    <citation type="submission" date="2025-08" db="UniProtKB">
        <authorList>
            <consortium name="RefSeq"/>
        </authorList>
    </citation>
    <scope>IDENTIFICATION</scope>
</reference>
<dbReference type="OrthoDB" id="2152435at2759"/>